<dbReference type="PATRIC" id="fig|1675527.3.peg.4129"/>
<comment type="caution">
    <text evidence="9">The sequence shown here is derived from an EMBL/GenBank/DDBJ whole genome shotgun (WGS) entry which is preliminary data.</text>
</comment>
<dbReference type="EMBL" id="LFTY01000002">
    <property type="protein sequence ID" value="KMW58960.1"/>
    <property type="molecule type" value="Genomic_DNA"/>
</dbReference>
<keyword evidence="1" id="KW-0813">Transport</keyword>
<organism evidence="9 10">
    <name type="scientific">Candidatus Rhodobacter oscarellae</name>
    <dbReference type="NCBI Taxonomy" id="1675527"/>
    <lineage>
        <taxon>Bacteria</taxon>
        <taxon>Pseudomonadati</taxon>
        <taxon>Pseudomonadota</taxon>
        <taxon>Alphaproteobacteria</taxon>
        <taxon>Rhodobacterales</taxon>
        <taxon>Rhodobacter group</taxon>
        <taxon>Rhodobacter</taxon>
    </lineage>
</organism>
<evidence type="ECO:0000313" key="9">
    <source>
        <dbReference type="EMBL" id="KMW58960.1"/>
    </source>
</evidence>
<evidence type="ECO:0000256" key="3">
    <source>
        <dbReference type="ARBA" id="ARBA00022723"/>
    </source>
</evidence>
<proteinExistence type="predicted"/>
<sequence length="141" mass="14592">MKRLALLLCLAATAALAHQGVQNPAVMARMHAMKDIAGQMKLLGGMAKGATAFDASAAQAAAAVITQKAAATKDLFRAQEDDPKSEALPAIWADYADFEAKADALTQAAQAATTVATAEELAAAMSALGATCRDCHRAYRE</sequence>
<keyword evidence="3 6" id="KW-0479">Metal-binding</keyword>
<evidence type="ECO:0000256" key="6">
    <source>
        <dbReference type="PIRSR" id="PIRSR000027-1"/>
    </source>
</evidence>
<dbReference type="GO" id="GO:0005506">
    <property type="term" value="F:iron ion binding"/>
    <property type="evidence" value="ECO:0007669"/>
    <property type="project" value="InterPro"/>
</dbReference>
<gene>
    <name evidence="9" type="ORF">AIOL_003941</name>
</gene>
<dbReference type="Gene3D" id="1.20.120.10">
    <property type="entry name" value="Cytochrome c/b562"/>
    <property type="match status" value="1"/>
</dbReference>
<evidence type="ECO:0000256" key="7">
    <source>
        <dbReference type="PIRSR" id="PIRSR000027-2"/>
    </source>
</evidence>
<keyword evidence="2 7" id="KW-0349">Heme</keyword>
<feature type="binding site" description="covalent" evidence="7">
    <location>
        <position position="135"/>
    </location>
    <ligand>
        <name>heme c</name>
        <dbReference type="ChEBI" id="CHEBI:61717"/>
    </ligand>
</feature>
<feature type="chain" id="PRO_5005318068" evidence="8">
    <location>
        <begin position="18"/>
        <end position="141"/>
    </location>
</feature>
<dbReference type="PIRSF" id="PIRSF000027">
    <property type="entry name" value="Cytc_c_prime"/>
    <property type="match status" value="1"/>
</dbReference>
<dbReference type="GO" id="GO:0009055">
    <property type="term" value="F:electron transfer activity"/>
    <property type="evidence" value="ECO:0007669"/>
    <property type="project" value="InterPro"/>
</dbReference>
<keyword evidence="5 6" id="KW-0408">Iron</keyword>
<protein>
    <submittedName>
        <fullName evidence="9">Cytochrome c-556</fullName>
    </submittedName>
</protein>
<dbReference type="InterPro" id="IPR012127">
    <property type="entry name" value="Cyt_c_prime"/>
</dbReference>
<keyword evidence="8" id="KW-0732">Signal</keyword>
<dbReference type="GO" id="GO:0042597">
    <property type="term" value="C:periplasmic space"/>
    <property type="evidence" value="ECO:0007669"/>
    <property type="project" value="InterPro"/>
</dbReference>
<dbReference type="Pfam" id="PF01322">
    <property type="entry name" value="Cytochrom_C_2"/>
    <property type="match status" value="1"/>
</dbReference>
<evidence type="ECO:0000256" key="8">
    <source>
        <dbReference type="SAM" id="SignalP"/>
    </source>
</evidence>
<dbReference type="AlphaFoldDB" id="A0A0J9E893"/>
<dbReference type="PROSITE" id="PS51009">
    <property type="entry name" value="CYTCII"/>
    <property type="match status" value="1"/>
</dbReference>
<dbReference type="GO" id="GO:0022900">
    <property type="term" value="P:electron transport chain"/>
    <property type="evidence" value="ECO:0007669"/>
    <property type="project" value="InterPro"/>
</dbReference>
<evidence type="ECO:0000256" key="2">
    <source>
        <dbReference type="ARBA" id="ARBA00022617"/>
    </source>
</evidence>
<comment type="PTM">
    <text evidence="7">Binds 1 heme group per subunit.</text>
</comment>
<accession>A0A0J9E893</accession>
<evidence type="ECO:0000256" key="5">
    <source>
        <dbReference type="ARBA" id="ARBA00023004"/>
    </source>
</evidence>
<dbReference type="InterPro" id="IPR002321">
    <property type="entry name" value="Cyt_c_II"/>
</dbReference>
<dbReference type="RefSeq" id="WP_049644507.1">
    <property type="nucleotide sequence ID" value="NZ_LFTY01000002.1"/>
</dbReference>
<name>A0A0J9E893_9RHOB</name>
<dbReference type="InterPro" id="IPR010980">
    <property type="entry name" value="Cyt_c/b562"/>
</dbReference>
<dbReference type="STRING" id="1675527.AIOL_003941"/>
<dbReference type="GO" id="GO:0020037">
    <property type="term" value="F:heme binding"/>
    <property type="evidence" value="ECO:0007669"/>
    <property type="project" value="InterPro"/>
</dbReference>
<dbReference type="Proteomes" id="UP000037178">
    <property type="component" value="Unassembled WGS sequence"/>
</dbReference>
<feature type="binding site" description="covalent" evidence="7">
    <location>
        <position position="132"/>
    </location>
    <ligand>
        <name>heme c</name>
        <dbReference type="ChEBI" id="CHEBI:61717"/>
    </ligand>
</feature>
<keyword evidence="10" id="KW-1185">Reference proteome</keyword>
<feature type="binding site" description="axial binding residue" evidence="6">
    <location>
        <position position="136"/>
    </location>
    <ligand>
        <name>heme c</name>
        <dbReference type="ChEBI" id="CHEBI:61717"/>
    </ligand>
    <ligandPart>
        <name>Fe</name>
        <dbReference type="ChEBI" id="CHEBI:18248"/>
    </ligandPart>
</feature>
<reference evidence="9 10" key="1">
    <citation type="submission" date="2015-06" db="EMBL/GenBank/DDBJ databases">
        <title>Draft genome sequence of an Alphaproteobacteria species associated to the Mediterranean sponge Oscarella lobularis.</title>
        <authorList>
            <person name="Jourda C."/>
            <person name="Santini S."/>
            <person name="Claverie J.-M."/>
        </authorList>
    </citation>
    <scope>NUCLEOTIDE SEQUENCE [LARGE SCALE GENOMIC DNA]</scope>
    <source>
        <strain evidence="9">IGS</strain>
    </source>
</reference>
<dbReference type="OrthoDB" id="7596534at2"/>
<evidence type="ECO:0000313" key="10">
    <source>
        <dbReference type="Proteomes" id="UP000037178"/>
    </source>
</evidence>
<evidence type="ECO:0000256" key="1">
    <source>
        <dbReference type="ARBA" id="ARBA00022448"/>
    </source>
</evidence>
<evidence type="ECO:0000256" key="4">
    <source>
        <dbReference type="ARBA" id="ARBA00022982"/>
    </source>
</evidence>
<keyword evidence="4" id="KW-0249">Electron transport</keyword>
<feature type="signal peptide" evidence="8">
    <location>
        <begin position="1"/>
        <end position="17"/>
    </location>
</feature>
<dbReference type="SUPFAM" id="SSF47175">
    <property type="entry name" value="Cytochromes"/>
    <property type="match status" value="1"/>
</dbReference>